<protein>
    <submittedName>
        <fullName evidence="1">35976_t:CDS:1</fullName>
    </submittedName>
</protein>
<organism evidence="1 2">
    <name type="scientific">Racocetra persica</name>
    <dbReference type="NCBI Taxonomy" id="160502"/>
    <lineage>
        <taxon>Eukaryota</taxon>
        <taxon>Fungi</taxon>
        <taxon>Fungi incertae sedis</taxon>
        <taxon>Mucoromycota</taxon>
        <taxon>Glomeromycotina</taxon>
        <taxon>Glomeromycetes</taxon>
        <taxon>Diversisporales</taxon>
        <taxon>Gigasporaceae</taxon>
        <taxon>Racocetra</taxon>
    </lineage>
</organism>
<comment type="caution">
    <text evidence="1">The sequence shown here is derived from an EMBL/GenBank/DDBJ whole genome shotgun (WGS) entry which is preliminary data.</text>
</comment>
<gene>
    <name evidence="1" type="ORF">RPERSI_LOCUS28283</name>
</gene>
<evidence type="ECO:0000313" key="1">
    <source>
        <dbReference type="EMBL" id="CAG8831855.1"/>
    </source>
</evidence>
<feature type="non-terminal residue" evidence="1">
    <location>
        <position position="133"/>
    </location>
</feature>
<dbReference type="Proteomes" id="UP000789920">
    <property type="component" value="Unassembled WGS sequence"/>
</dbReference>
<evidence type="ECO:0000313" key="2">
    <source>
        <dbReference type="Proteomes" id="UP000789920"/>
    </source>
</evidence>
<reference evidence="1" key="1">
    <citation type="submission" date="2021-06" db="EMBL/GenBank/DDBJ databases">
        <authorList>
            <person name="Kallberg Y."/>
            <person name="Tangrot J."/>
            <person name="Rosling A."/>
        </authorList>
    </citation>
    <scope>NUCLEOTIDE SEQUENCE</scope>
    <source>
        <strain evidence="1">MA461A</strain>
    </source>
</reference>
<proteinExistence type="predicted"/>
<name>A0ACA9S9S3_9GLOM</name>
<accession>A0ACA9S9S3</accession>
<keyword evidence="2" id="KW-1185">Reference proteome</keyword>
<dbReference type="EMBL" id="CAJVQC010102376">
    <property type="protein sequence ID" value="CAG8831855.1"/>
    <property type="molecule type" value="Genomic_DNA"/>
</dbReference>
<feature type="non-terminal residue" evidence="1">
    <location>
        <position position="1"/>
    </location>
</feature>
<sequence length="133" mass="15367">TNKLREILCQITLKTRIDVNVHKITNHSARRTVIIILKASDIPENEIMCFSGHKSHEGVKTYSKPTDNQQLRSMATLILYTTIGKNLEEFYSYLGNLYTHKSDSEDNNNNVVSSNYVDKNNMNDKRVVENEYK</sequence>